<dbReference type="NCBIfam" id="TIGR00708">
    <property type="entry name" value="cobA"/>
    <property type="match status" value="1"/>
</dbReference>
<feature type="domain" description="Cob(I)alamin adenosyltransferase N-terminal" evidence="1">
    <location>
        <begin position="44"/>
        <end position="63"/>
    </location>
</feature>
<dbReference type="eggNOG" id="COG2109">
    <property type="taxonomic scope" value="Bacteria"/>
</dbReference>
<dbReference type="PIRSF" id="PIRSF015617">
    <property type="entry name" value="Adensltrnsf_CobA"/>
    <property type="match status" value="1"/>
</dbReference>
<keyword evidence="3" id="KW-1185">Reference proteome</keyword>
<dbReference type="NCBIfam" id="NF004637">
    <property type="entry name" value="PRK05986.1"/>
    <property type="match status" value="1"/>
</dbReference>
<dbReference type="Pfam" id="PF02572">
    <property type="entry name" value="CobA_CobO_BtuR"/>
    <property type="match status" value="1"/>
</dbReference>
<name>K9W2V6_9CYAN</name>
<dbReference type="KEGG" id="cep:Cri9333_3889"/>
<dbReference type="GO" id="GO:0009236">
    <property type="term" value="P:cobalamin biosynthetic process"/>
    <property type="evidence" value="ECO:0007669"/>
    <property type="project" value="InterPro"/>
</dbReference>
<gene>
    <name evidence="2" type="ORF">Cri9333_3889</name>
</gene>
<dbReference type="PANTHER" id="PTHR46638">
    <property type="entry name" value="CORRINOID ADENOSYLTRANSFERASE"/>
    <property type="match status" value="1"/>
</dbReference>
<dbReference type="Proteomes" id="UP000010472">
    <property type="component" value="Chromosome"/>
</dbReference>
<sequence length="241" mass="26628">MSLTGISHGIYESCVSVNLMPTDIDSNPNQMPSTQGTATEVSLTTEQYQKKMQRRKEVQEQRVAQASVEKGLIIVNTGNGKGKTTAALGMVMRSLGHGYKVAIVQFIKGAWEPAEKAVLSQWSDQLEFHAMGEGFSWETQDRDRDIQTANAAWEKALTFITNPDFKLVLLDEVNVALKLGYLSVEQVLAGLEQKQVDTHLILTGRGAPPQLIEKADLVTEMTLIKHPFKEQGVKAQPGIEY</sequence>
<dbReference type="CDD" id="cd00561">
    <property type="entry name" value="CobA_ACA"/>
    <property type="match status" value="1"/>
</dbReference>
<evidence type="ECO:0000259" key="1">
    <source>
        <dbReference type="Pfam" id="PF12557"/>
    </source>
</evidence>
<protein>
    <submittedName>
        <fullName evidence="2">Cob(I)alamin adenosyltransferase</fullName>
        <ecNumber evidence="2">2.5.1.17</ecNumber>
    </submittedName>
</protein>
<keyword evidence="2" id="KW-0808">Transferase</keyword>
<dbReference type="InterPro" id="IPR027417">
    <property type="entry name" value="P-loop_NTPase"/>
</dbReference>
<dbReference type="GO" id="GO:0008817">
    <property type="term" value="F:corrinoid adenosyltransferase activity"/>
    <property type="evidence" value="ECO:0007669"/>
    <property type="project" value="UniProtKB-EC"/>
</dbReference>
<proteinExistence type="predicted"/>
<dbReference type="InterPro" id="IPR025826">
    <property type="entry name" value="Co_AT_N_dom"/>
</dbReference>
<accession>K9W2V6</accession>
<dbReference type="EC" id="2.5.1.17" evidence="2"/>
<evidence type="ECO:0000313" key="2">
    <source>
        <dbReference type="EMBL" id="AFZ14698.1"/>
    </source>
</evidence>
<dbReference type="Gene3D" id="3.40.50.300">
    <property type="entry name" value="P-loop containing nucleotide triphosphate hydrolases"/>
    <property type="match status" value="1"/>
</dbReference>
<dbReference type="SUPFAM" id="SSF52540">
    <property type="entry name" value="P-loop containing nucleoside triphosphate hydrolases"/>
    <property type="match status" value="1"/>
</dbReference>
<reference evidence="2 3" key="1">
    <citation type="submission" date="2012-06" db="EMBL/GenBank/DDBJ databases">
        <title>Finished chromosome of genome of Crinalium epipsammum PCC 9333.</title>
        <authorList>
            <consortium name="US DOE Joint Genome Institute"/>
            <person name="Gugger M."/>
            <person name="Coursin T."/>
            <person name="Rippka R."/>
            <person name="Tandeau De Marsac N."/>
            <person name="Huntemann M."/>
            <person name="Wei C.-L."/>
            <person name="Han J."/>
            <person name="Detter J.C."/>
            <person name="Han C."/>
            <person name="Tapia R."/>
            <person name="Davenport K."/>
            <person name="Daligault H."/>
            <person name="Erkkila T."/>
            <person name="Gu W."/>
            <person name="Munk A.C.C."/>
            <person name="Teshima H."/>
            <person name="Xu Y."/>
            <person name="Chain P."/>
            <person name="Chen A."/>
            <person name="Krypides N."/>
            <person name="Mavromatis K."/>
            <person name="Markowitz V."/>
            <person name="Szeto E."/>
            <person name="Ivanova N."/>
            <person name="Mikhailova N."/>
            <person name="Ovchinnikova G."/>
            <person name="Pagani I."/>
            <person name="Pati A."/>
            <person name="Goodwin L."/>
            <person name="Peters L."/>
            <person name="Pitluck S."/>
            <person name="Woyke T."/>
            <person name="Kerfeld C."/>
        </authorList>
    </citation>
    <scope>NUCLEOTIDE SEQUENCE [LARGE SCALE GENOMIC DNA]</scope>
    <source>
        <strain evidence="2 3">PCC 9333</strain>
    </source>
</reference>
<dbReference type="PATRIC" id="fig|1173022.3.peg.4190"/>
<dbReference type="PANTHER" id="PTHR46638:SF1">
    <property type="entry name" value="CORRINOID ADENOSYLTRANSFERASE"/>
    <property type="match status" value="1"/>
</dbReference>
<organism evidence="2 3">
    <name type="scientific">Crinalium epipsammum PCC 9333</name>
    <dbReference type="NCBI Taxonomy" id="1173022"/>
    <lineage>
        <taxon>Bacteria</taxon>
        <taxon>Bacillati</taxon>
        <taxon>Cyanobacteriota</taxon>
        <taxon>Cyanophyceae</taxon>
        <taxon>Gomontiellales</taxon>
        <taxon>Gomontiellaceae</taxon>
        <taxon>Crinalium</taxon>
    </lineage>
</organism>
<dbReference type="EMBL" id="CP003620">
    <property type="protein sequence ID" value="AFZ14698.1"/>
    <property type="molecule type" value="Genomic_DNA"/>
</dbReference>
<evidence type="ECO:0000313" key="3">
    <source>
        <dbReference type="Proteomes" id="UP000010472"/>
    </source>
</evidence>
<dbReference type="InterPro" id="IPR003724">
    <property type="entry name" value="CblAdoTrfase_CobA"/>
</dbReference>
<dbReference type="STRING" id="1173022.Cri9333_3889"/>
<dbReference type="GO" id="GO:0005524">
    <property type="term" value="F:ATP binding"/>
    <property type="evidence" value="ECO:0007669"/>
    <property type="project" value="InterPro"/>
</dbReference>
<dbReference type="AlphaFoldDB" id="K9W2V6"/>
<dbReference type="HOGENOM" id="CLU_088595_0_0_3"/>
<dbReference type="Pfam" id="PF12557">
    <property type="entry name" value="Co_AT_N"/>
    <property type="match status" value="1"/>
</dbReference>